<dbReference type="OrthoDB" id="26872at2"/>
<evidence type="ECO:0000259" key="3">
    <source>
        <dbReference type="Pfam" id="PF03713"/>
    </source>
</evidence>
<evidence type="ECO:0000256" key="1">
    <source>
        <dbReference type="SAM" id="MobiDB-lite"/>
    </source>
</evidence>
<dbReference type="Gene3D" id="1.20.1260.10">
    <property type="match status" value="1"/>
</dbReference>
<keyword evidence="2" id="KW-0732">Signal</keyword>
<dbReference type="Proteomes" id="UP000199012">
    <property type="component" value="Unassembled WGS sequence"/>
</dbReference>
<dbReference type="InterPro" id="IPR005183">
    <property type="entry name" value="DUF305_CopM-like"/>
</dbReference>
<dbReference type="RefSeq" id="WP_090033215.1">
    <property type="nucleotide sequence ID" value="NZ_BONM01000004.1"/>
</dbReference>
<organism evidence="4 5">
    <name type="scientific">Cellulomonas marina</name>
    <dbReference type="NCBI Taxonomy" id="988821"/>
    <lineage>
        <taxon>Bacteria</taxon>
        <taxon>Bacillati</taxon>
        <taxon>Actinomycetota</taxon>
        <taxon>Actinomycetes</taxon>
        <taxon>Micrococcales</taxon>
        <taxon>Cellulomonadaceae</taxon>
        <taxon>Cellulomonas</taxon>
    </lineage>
</organism>
<name>A0A1I0YZC2_9CELL</name>
<reference evidence="4 5" key="1">
    <citation type="submission" date="2016-10" db="EMBL/GenBank/DDBJ databases">
        <authorList>
            <person name="de Groot N.N."/>
        </authorList>
    </citation>
    <scope>NUCLEOTIDE SEQUENCE [LARGE SCALE GENOMIC DNA]</scope>
    <source>
        <strain evidence="4 5">CGMCC 4.6945</strain>
    </source>
</reference>
<sequence>MQTRMRRAMAGTTAAALALTLAACSSSEQGSGSTTAASAPASSQSAVADVHNEADTGFAQMMIEHHNGALEMANLAVEKGSTSEIQELGQRIADAQGPEIDLMTGWLEAWGEETSADMSMEGMDHSGMEMDGMSMDEAMTELESLSGAEFDRRFLQLMIAHHTGAIDMAQQEIEDGSDPEAIQLAQDIVEAQTAEIDEMQQMLDAMA</sequence>
<feature type="signal peptide" evidence="2">
    <location>
        <begin position="1"/>
        <end position="30"/>
    </location>
</feature>
<dbReference type="AlphaFoldDB" id="A0A1I0YZC2"/>
<dbReference type="PANTHER" id="PTHR36933:SF1">
    <property type="entry name" value="SLL0788 PROTEIN"/>
    <property type="match status" value="1"/>
</dbReference>
<dbReference type="PANTHER" id="PTHR36933">
    <property type="entry name" value="SLL0788 PROTEIN"/>
    <property type="match status" value="1"/>
</dbReference>
<dbReference type="Pfam" id="PF03713">
    <property type="entry name" value="DUF305"/>
    <property type="match status" value="1"/>
</dbReference>
<evidence type="ECO:0000256" key="2">
    <source>
        <dbReference type="SAM" id="SignalP"/>
    </source>
</evidence>
<proteinExistence type="predicted"/>
<gene>
    <name evidence="4" type="ORF">SAMN05421867_10940</name>
</gene>
<dbReference type="STRING" id="988821.SAMN05421867_10940"/>
<feature type="compositionally biased region" description="Low complexity" evidence="1">
    <location>
        <begin position="27"/>
        <end position="48"/>
    </location>
</feature>
<dbReference type="EMBL" id="FOKA01000009">
    <property type="protein sequence ID" value="SFB18196.1"/>
    <property type="molecule type" value="Genomic_DNA"/>
</dbReference>
<feature type="region of interest" description="Disordered" evidence="1">
    <location>
        <begin position="27"/>
        <end position="49"/>
    </location>
</feature>
<dbReference type="InterPro" id="IPR012347">
    <property type="entry name" value="Ferritin-like"/>
</dbReference>
<feature type="domain" description="DUF305" evidence="3">
    <location>
        <begin position="55"/>
        <end position="203"/>
    </location>
</feature>
<keyword evidence="5" id="KW-1185">Reference proteome</keyword>
<protein>
    <submittedName>
        <fullName evidence="4">Uncharacterized conserved protein, DUF305 family</fullName>
    </submittedName>
</protein>
<feature type="chain" id="PRO_5039485471" evidence="2">
    <location>
        <begin position="31"/>
        <end position="207"/>
    </location>
</feature>
<evidence type="ECO:0000313" key="5">
    <source>
        <dbReference type="Proteomes" id="UP000199012"/>
    </source>
</evidence>
<dbReference type="PROSITE" id="PS51257">
    <property type="entry name" value="PROKAR_LIPOPROTEIN"/>
    <property type="match status" value="1"/>
</dbReference>
<evidence type="ECO:0000313" key="4">
    <source>
        <dbReference type="EMBL" id="SFB18196.1"/>
    </source>
</evidence>
<accession>A0A1I0YZC2</accession>